<dbReference type="AlphaFoldDB" id="A0A1S4CNN7"/>
<dbReference type="PaxDb" id="4097-A0A1S4CNN7"/>
<evidence type="ECO:0000256" key="1">
    <source>
        <dbReference type="ARBA" id="ARBA00022723"/>
    </source>
</evidence>
<dbReference type="PANTHER" id="PTHR31225">
    <property type="entry name" value="OS04G0344100 PROTEIN-RELATED"/>
    <property type="match status" value="1"/>
</dbReference>
<dbReference type="PANTHER" id="PTHR31225:SF83">
    <property type="entry name" value="(R)-LINALOOL SYNTHASE TPS5, CHLOROPLASTIC"/>
    <property type="match status" value="1"/>
</dbReference>
<keyword evidence="1" id="KW-0479">Metal-binding</keyword>
<dbReference type="InterPro" id="IPR036965">
    <property type="entry name" value="Terpene_synth_N_sf"/>
</dbReference>
<dbReference type="SUPFAM" id="SSF48239">
    <property type="entry name" value="Terpenoid cyclases/Protein prenyltransferases"/>
    <property type="match status" value="1"/>
</dbReference>
<evidence type="ECO:0000313" key="3">
    <source>
        <dbReference type="RefSeq" id="XP_016502872.1"/>
    </source>
</evidence>
<dbReference type="GO" id="GO:0010333">
    <property type="term" value="F:terpene synthase activity"/>
    <property type="evidence" value="ECO:0007669"/>
    <property type="project" value="InterPro"/>
</dbReference>
<dbReference type="RefSeq" id="XP_016502872.1">
    <property type="nucleotide sequence ID" value="XM_016647386.1"/>
</dbReference>
<dbReference type="Gene3D" id="1.10.600.10">
    <property type="entry name" value="Farnesyl Diphosphate Synthase"/>
    <property type="match status" value="1"/>
</dbReference>
<feature type="non-terminal residue" evidence="3">
    <location>
        <position position="1"/>
    </location>
</feature>
<dbReference type="GO" id="GO:0000287">
    <property type="term" value="F:magnesium ion binding"/>
    <property type="evidence" value="ECO:0007669"/>
    <property type="project" value="InterPro"/>
</dbReference>
<dbReference type="GO" id="GO:0016114">
    <property type="term" value="P:terpenoid biosynthetic process"/>
    <property type="evidence" value="ECO:0007669"/>
    <property type="project" value="InterPro"/>
</dbReference>
<dbReference type="InterPro" id="IPR005630">
    <property type="entry name" value="Terpene_synthase_metal-bd"/>
</dbReference>
<proteinExistence type="predicted"/>
<accession>A0A1S4CNN7</accession>
<dbReference type="SMR" id="A0A1S4CNN7"/>
<dbReference type="InterPro" id="IPR008930">
    <property type="entry name" value="Terpenoid_cyclase/PrenylTrfase"/>
</dbReference>
<dbReference type="InterPro" id="IPR008949">
    <property type="entry name" value="Isoprenoid_synthase_dom_sf"/>
</dbReference>
<dbReference type="InterPro" id="IPR050148">
    <property type="entry name" value="Terpene_synthase-like"/>
</dbReference>
<sequence>NRKYFETRHKSHKVGVKNYLENYEHSEENVTATLVRHALELPSHWMMFRLETRWYINVYEKMPNANPLLLELAKLDFNIVQATHQEDLRDVSRWWKNTCLAEKLPFSRDRLAECFFWTTGKVFEPQQGHCRIMLTKINAFVTTIDDIYGTYQELQLFTNAVER</sequence>
<dbReference type="Pfam" id="PF03936">
    <property type="entry name" value="Terpene_synth_C"/>
    <property type="match status" value="1"/>
</dbReference>
<dbReference type="KEGG" id="nta:107821003"/>
<dbReference type="OrthoDB" id="1262932at2759"/>
<protein>
    <submittedName>
        <fullName evidence="3">(-)-camphene/tricyclene synthase, chloroplastic-like</fullName>
    </submittedName>
</protein>
<dbReference type="SUPFAM" id="SSF48576">
    <property type="entry name" value="Terpenoid synthases"/>
    <property type="match status" value="1"/>
</dbReference>
<name>A0A1S4CNN7_TOBAC</name>
<dbReference type="Gene3D" id="1.50.10.130">
    <property type="entry name" value="Terpene synthase, N-terminal domain"/>
    <property type="match status" value="1"/>
</dbReference>
<dbReference type="STRING" id="4097.A0A1S4CNN7"/>
<organism evidence="3">
    <name type="scientific">Nicotiana tabacum</name>
    <name type="common">Common tobacco</name>
    <dbReference type="NCBI Taxonomy" id="4097"/>
    <lineage>
        <taxon>Eukaryota</taxon>
        <taxon>Viridiplantae</taxon>
        <taxon>Streptophyta</taxon>
        <taxon>Embryophyta</taxon>
        <taxon>Tracheophyta</taxon>
        <taxon>Spermatophyta</taxon>
        <taxon>Magnoliopsida</taxon>
        <taxon>eudicotyledons</taxon>
        <taxon>Gunneridae</taxon>
        <taxon>Pentapetalae</taxon>
        <taxon>asterids</taxon>
        <taxon>lamiids</taxon>
        <taxon>Solanales</taxon>
        <taxon>Solanaceae</taxon>
        <taxon>Nicotianoideae</taxon>
        <taxon>Nicotianeae</taxon>
        <taxon>Nicotiana</taxon>
    </lineage>
</organism>
<feature type="domain" description="Terpene synthase metal-binding" evidence="2">
    <location>
        <begin position="96"/>
        <end position="163"/>
    </location>
</feature>
<dbReference type="OMA" id="WWRNTEL"/>
<evidence type="ECO:0000259" key="2">
    <source>
        <dbReference type="Pfam" id="PF03936"/>
    </source>
</evidence>
<reference evidence="3" key="1">
    <citation type="submission" date="2025-08" db="UniProtKB">
        <authorList>
            <consortium name="RefSeq"/>
        </authorList>
    </citation>
    <scope>IDENTIFICATION</scope>
</reference>
<gene>
    <name evidence="3" type="primary">LOC107821003</name>
</gene>